<accession>A0A074YX09</accession>
<evidence type="ECO:0000256" key="1">
    <source>
        <dbReference type="SAM" id="MobiDB-lite"/>
    </source>
</evidence>
<keyword evidence="3" id="KW-1185">Reference proteome</keyword>
<dbReference type="EMBL" id="KL597303">
    <property type="protein sequence ID" value="KER19168.1"/>
    <property type="molecule type" value="Genomic_DNA"/>
</dbReference>
<protein>
    <submittedName>
        <fullName evidence="2">Uncharacterized protein</fullName>
    </submittedName>
</protein>
<sequence>MHNSRPYGSQFGMEHFRADSCMFDLGVSNAALSRSVGRSLGTQAMVRFLSILVQENGAQYNAANKDGGEMSSEQSPDIIDSEDGPKCFGTR</sequence>
<evidence type="ECO:0000313" key="2">
    <source>
        <dbReference type="EMBL" id="KER19168.1"/>
    </source>
</evidence>
<dbReference type="GeneID" id="20329799"/>
<organism evidence="2 3">
    <name type="scientific">Opisthorchis viverrini</name>
    <name type="common">Southeast Asian liver fluke</name>
    <dbReference type="NCBI Taxonomy" id="6198"/>
    <lineage>
        <taxon>Eukaryota</taxon>
        <taxon>Metazoa</taxon>
        <taxon>Spiralia</taxon>
        <taxon>Lophotrochozoa</taxon>
        <taxon>Platyhelminthes</taxon>
        <taxon>Trematoda</taxon>
        <taxon>Digenea</taxon>
        <taxon>Opisthorchiida</taxon>
        <taxon>Opisthorchiata</taxon>
        <taxon>Opisthorchiidae</taxon>
        <taxon>Opisthorchis</taxon>
    </lineage>
</organism>
<reference evidence="2 3" key="1">
    <citation type="submission" date="2013-11" db="EMBL/GenBank/DDBJ databases">
        <title>Opisthorchis viverrini - life in the bile duct.</title>
        <authorList>
            <person name="Young N.D."/>
            <person name="Nagarajan N."/>
            <person name="Lin S.J."/>
            <person name="Korhonen P.K."/>
            <person name="Jex A.R."/>
            <person name="Hall R.S."/>
            <person name="Safavi-Hemami H."/>
            <person name="Kaewkong W."/>
            <person name="Bertrand D."/>
            <person name="Gao S."/>
            <person name="Seet Q."/>
            <person name="Wongkham S."/>
            <person name="Teh B.T."/>
            <person name="Wongkham C."/>
            <person name="Intapan P.M."/>
            <person name="Maleewong W."/>
            <person name="Yang X."/>
            <person name="Hu M."/>
            <person name="Wang Z."/>
            <person name="Hofmann A."/>
            <person name="Sternberg P.W."/>
            <person name="Tan P."/>
            <person name="Wang J."/>
            <person name="Gasser R.B."/>
        </authorList>
    </citation>
    <scope>NUCLEOTIDE SEQUENCE [LARGE SCALE GENOMIC DNA]</scope>
</reference>
<dbReference type="AlphaFoldDB" id="A0A074YX09"/>
<feature type="non-terminal residue" evidence="2">
    <location>
        <position position="91"/>
    </location>
</feature>
<proteinExistence type="predicted"/>
<gene>
    <name evidence="2" type="ORF">T265_15634</name>
</gene>
<name>A0A074YX09_OPIVI</name>
<evidence type="ECO:0000313" key="3">
    <source>
        <dbReference type="Proteomes" id="UP000054324"/>
    </source>
</evidence>
<dbReference type="KEGG" id="ovi:T265_15634"/>
<feature type="region of interest" description="Disordered" evidence="1">
    <location>
        <begin position="62"/>
        <end position="91"/>
    </location>
</feature>
<dbReference type="Proteomes" id="UP000054324">
    <property type="component" value="Unassembled WGS sequence"/>
</dbReference>
<dbReference type="RefSeq" id="XP_009177086.1">
    <property type="nucleotide sequence ID" value="XM_009178822.1"/>
</dbReference>
<dbReference type="CTD" id="20329799"/>